<accession>A0ABT7VKZ9</accession>
<protein>
    <submittedName>
        <fullName evidence="1">DUF4248 domain-containing protein</fullName>
    </submittedName>
</protein>
<dbReference type="Pfam" id="PF14053">
    <property type="entry name" value="DUF4248"/>
    <property type="match status" value="1"/>
</dbReference>
<evidence type="ECO:0000313" key="2">
    <source>
        <dbReference type="Proteomes" id="UP001169458"/>
    </source>
</evidence>
<keyword evidence="2" id="KW-1185">Reference proteome</keyword>
<reference evidence="2" key="1">
    <citation type="submission" date="2023-07" db="EMBL/GenBank/DDBJ databases">
        <title>Identification and characterization of horizontal gene transfer across gut microbiota members of farm animals based on homology search.</title>
        <authorList>
            <person name="Schwarzerova J."/>
            <person name="Nykrynova M."/>
            <person name="Jureckova K."/>
            <person name="Cejkova D."/>
            <person name="Rychlik I."/>
        </authorList>
    </citation>
    <scope>NUCLEOTIDE SEQUENCE [LARGE SCALE GENOMIC DNA]</scope>
    <source>
        <strain evidence="2">109_WCHN</strain>
    </source>
</reference>
<dbReference type="InterPro" id="IPR025342">
    <property type="entry name" value="DUF4248"/>
</dbReference>
<gene>
    <name evidence="1" type="ORF">QUW60_13840</name>
</gene>
<dbReference type="EMBL" id="JAUDEN010000036">
    <property type="protein sequence ID" value="MDM8326293.1"/>
    <property type="molecule type" value="Genomic_DNA"/>
</dbReference>
<dbReference type="Proteomes" id="UP001169458">
    <property type="component" value="Unassembled WGS sequence"/>
</dbReference>
<sequence length="78" mass="9401">MAEEPDERPFRMRVYRKSELAQLYFPYAAKKQALNNLNRWIRRCEALHAALAEAGYVKNRWFFLRPEVELIVRYLGEP</sequence>
<comment type="caution">
    <text evidence="1">The sequence shown here is derived from an EMBL/GenBank/DDBJ whole genome shotgun (WGS) entry which is preliminary data.</text>
</comment>
<proteinExistence type="predicted"/>
<name>A0ABT7VKZ9_9BACE</name>
<evidence type="ECO:0000313" key="1">
    <source>
        <dbReference type="EMBL" id="MDM8326293.1"/>
    </source>
</evidence>
<organism evidence="1 2">
    <name type="scientific">Bacteroides gallinaceum</name>
    <dbReference type="NCBI Taxonomy" id="1462571"/>
    <lineage>
        <taxon>Bacteria</taxon>
        <taxon>Pseudomonadati</taxon>
        <taxon>Bacteroidota</taxon>
        <taxon>Bacteroidia</taxon>
        <taxon>Bacteroidales</taxon>
        <taxon>Bacteroidaceae</taxon>
        <taxon>Bacteroides</taxon>
    </lineage>
</organism>